<reference evidence="1" key="1">
    <citation type="submission" date="2022-11" db="EMBL/GenBank/DDBJ databases">
        <title>Lacrimispora xylanolytica sy1, complete genome.</title>
        <authorList>
            <person name="Choi S."/>
        </authorList>
    </citation>
    <scope>NUCLEOTIDE SEQUENCE</scope>
    <source>
        <strain evidence="1">Sy1</strain>
    </source>
</reference>
<gene>
    <name evidence="1" type="ORF">OW255_12660</name>
</gene>
<evidence type="ECO:0000313" key="1">
    <source>
        <dbReference type="EMBL" id="WAJ22427.1"/>
    </source>
</evidence>
<evidence type="ECO:0008006" key="3">
    <source>
        <dbReference type="Google" id="ProtNLM"/>
    </source>
</evidence>
<sequence>MKKYLLTIALTLGVICITGCSKDSKVSQIIAESMGEATFYEEDKRVTFTLRSFPYDMEYKKYTLPYLSCELYQEKSDDNDTYTPYVIAKVNISEMDDEALLGFDEDLFVYGKISNDKNQLNKDLSKICEIDHDGYRYYVFSKASSTSDGYKYDFTESSFSLTFFILQGEEYRALQFDYQGYTSSTVKDLNEIDNDIRHEIKQKQLEAAKPKI</sequence>
<accession>A0ABY7A7F5</accession>
<evidence type="ECO:0000313" key="2">
    <source>
        <dbReference type="Proteomes" id="UP001163115"/>
    </source>
</evidence>
<dbReference type="Proteomes" id="UP001163115">
    <property type="component" value="Chromosome"/>
</dbReference>
<keyword evidence="2" id="KW-1185">Reference proteome</keyword>
<name>A0ABY7A7F5_9FIRM</name>
<dbReference type="RefSeq" id="WP_268114295.1">
    <property type="nucleotide sequence ID" value="NZ_CP113524.1"/>
</dbReference>
<dbReference type="EMBL" id="CP113524">
    <property type="protein sequence ID" value="WAJ22427.1"/>
    <property type="molecule type" value="Genomic_DNA"/>
</dbReference>
<proteinExistence type="predicted"/>
<organism evidence="1 2">
    <name type="scientific">Lacrimispora xylanolytica</name>
    <dbReference type="NCBI Taxonomy" id="29375"/>
    <lineage>
        <taxon>Bacteria</taxon>
        <taxon>Bacillati</taxon>
        <taxon>Bacillota</taxon>
        <taxon>Clostridia</taxon>
        <taxon>Lachnospirales</taxon>
        <taxon>Lachnospiraceae</taxon>
        <taxon>Lacrimispora</taxon>
    </lineage>
</organism>
<protein>
    <recommendedName>
        <fullName evidence="3">Lipoprotein</fullName>
    </recommendedName>
</protein>